<dbReference type="AlphaFoldDB" id="A0A2L0ETJ9"/>
<dbReference type="InterPro" id="IPR024548">
    <property type="entry name" value="Cu2_monoox_C"/>
</dbReference>
<dbReference type="GO" id="GO:0005507">
    <property type="term" value="F:copper ion binding"/>
    <property type="evidence" value="ECO:0007669"/>
    <property type="project" value="InterPro"/>
</dbReference>
<protein>
    <recommendedName>
        <fullName evidence="3">Copper type II ascorbate-dependent monooxygenase C-terminal domain-containing protein</fullName>
    </recommendedName>
</protein>
<name>A0A2L0ETJ9_SORCE</name>
<dbReference type="OrthoDB" id="258766at2"/>
<dbReference type="Gene3D" id="2.60.120.230">
    <property type="match status" value="1"/>
</dbReference>
<reference evidence="4 5" key="1">
    <citation type="submission" date="2015-09" db="EMBL/GenBank/DDBJ databases">
        <title>Sorangium comparison.</title>
        <authorList>
            <person name="Zaburannyi N."/>
            <person name="Bunk B."/>
            <person name="Overmann J."/>
            <person name="Mueller R."/>
        </authorList>
    </citation>
    <scope>NUCLEOTIDE SEQUENCE [LARGE SCALE GENOMIC DNA]</scope>
    <source>
        <strain evidence="4 5">So ce26</strain>
    </source>
</reference>
<dbReference type="InterPro" id="IPR008977">
    <property type="entry name" value="PHM/PNGase_F_dom_sf"/>
</dbReference>
<feature type="domain" description="Copper type II ascorbate-dependent monooxygenase C-terminal" evidence="3">
    <location>
        <begin position="331"/>
        <end position="450"/>
    </location>
</feature>
<dbReference type="Pfam" id="PF03712">
    <property type="entry name" value="Cu2_monoox_C"/>
    <property type="match status" value="1"/>
</dbReference>
<evidence type="ECO:0000256" key="2">
    <source>
        <dbReference type="SAM" id="SignalP"/>
    </source>
</evidence>
<feature type="signal peptide" evidence="2">
    <location>
        <begin position="1"/>
        <end position="15"/>
    </location>
</feature>
<dbReference type="PROSITE" id="PS51257">
    <property type="entry name" value="PROKAR_LIPOPROTEIN"/>
    <property type="match status" value="1"/>
</dbReference>
<dbReference type="InterPro" id="IPR014784">
    <property type="entry name" value="Cu2_ascorb_mOase-like_C"/>
</dbReference>
<dbReference type="PANTHER" id="PTHR10157">
    <property type="entry name" value="DOPAMINE BETA HYDROXYLASE RELATED"/>
    <property type="match status" value="1"/>
</dbReference>
<dbReference type="SUPFAM" id="SSF49742">
    <property type="entry name" value="PHM/PNGase F"/>
    <property type="match status" value="2"/>
</dbReference>
<dbReference type="InterPro" id="IPR036939">
    <property type="entry name" value="Cu2_ascorb_mOase_N_sf"/>
</dbReference>
<accession>A0A2L0ETJ9</accession>
<dbReference type="InterPro" id="IPR000945">
    <property type="entry name" value="DBH-like"/>
</dbReference>
<evidence type="ECO:0000313" key="4">
    <source>
        <dbReference type="EMBL" id="AUX42604.1"/>
    </source>
</evidence>
<keyword evidence="2" id="KW-0732">Signal</keyword>
<gene>
    <name evidence="4" type="ORF">SOCE26_040370</name>
</gene>
<dbReference type="Gene3D" id="2.60.120.310">
    <property type="entry name" value="Copper type II, ascorbate-dependent monooxygenase, N-terminal domain"/>
    <property type="match status" value="1"/>
</dbReference>
<evidence type="ECO:0000256" key="1">
    <source>
        <dbReference type="ARBA" id="ARBA00023157"/>
    </source>
</evidence>
<feature type="chain" id="PRO_5014979337" description="Copper type II ascorbate-dependent monooxygenase C-terminal domain-containing protein" evidence="2">
    <location>
        <begin position="16"/>
        <end position="457"/>
    </location>
</feature>
<sequence length="457" mass="48910">MRNLFFSFSFAAAFASGCAPEPTSTTSAPTFHKDVAPLLQKSCLGCHAQGGSAPVSLSSYENARALAPLIAAETEARRMPPWGALPTDECEPPRPFQGDLHLSLDEIALLRAWSDAGAPEGDPADAPAPYTPVAQGLSRTDIELAPRAPFAAAEGADSFRCFVLDPQLAEPAWVQGYDVLPGDREVVHHALIFIDANRESEALGGESGSYECFGDARLSETSLLGAWAPGTQAFELPPGIGIAVPANALLVMQVHYHPKPGKRPSPEATRVALRLADAKPGRALLNLPFGNAGGPFPDGNGLLPGPGDRGSIEFRIPAGAEGHVERMRFAVDLPIPEVSIFGAGVHMHRAGVDMKVEQLHADAEGDEGDRTCLVQTPAYDYNWQRIYGYDAPIDDLPRLRSGDETELRCTYNNTTDNPAMAAQLVEERLPAPQDIRLGEETLDEMCVAFVPVVHPNL</sequence>
<dbReference type="RefSeq" id="WP_104981394.1">
    <property type="nucleotide sequence ID" value="NZ_CP012673.1"/>
</dbReference>
<dbReference type="Proteomes" id="UP000238348">
    <property type="component" value="Chromosome"/>
</dbReference>
<dbReference type="GO" id="GO:0004500">
    <property type="term" value="F:dopamine beta-monooxygenase activity"/>
    <property type="evidence" value="ECO:0007669"/>
    <property type="project" value="InterPro"/>
</dbReference>
<evidence type="ECO:0000259" key="3">
    <source>
        <dbReference type="Pfam" id="PF03712"/>
    </source>
</evidence>
<proteinExistence type="predicted"/>
<organism evidence="4 5">
    <name type="scientific">Sorangium cellulosum</name>
    <name type="common">Polyangium cellulosum</name>
    <dbReference type="NCBI Taxonomy" id="56"/>
    <lineage>
        <taxon>Bacteria</taxon>
        <taxon>Pseudomonadati</taxon>
        <taxon>Myxococcota</taxon>
        <taxon>Polyangia</taxon>
        <taxon>Polyangiales</taxon>
        <taxon>Polyangiaceae</taxon>
        <taxon>Sorangium</taxon>
    </lineage>
</organism>
<dbReference type="PANTHER" id="PTHR10157:SF23">
    <property type="entry name" value="MOXD1 HOMOLOG 1"/>
    <property type="match status" value="1"/>
</dbReference>
<evidence type="ECO:0000313" key="5">
    <source>
        <dbReference type="Proteomes" id="UP000238348"/>
    </source>
</evidence>
<keyword evidence="1" id="KW-1015">Disulfide bond</keyword>
<dbReference type="EMBL" id="CP012673">
    <property type="protein sequence ID" value="AUX42604.1"/>
    <property type="molecule type" value="Genomic_DNA"/>
</dbReference>